<dbReference type="Gene3D" id="3.55.50.30">
    <property type="match status" value="1"/>
</dbReference>
<keyword evidence="1" id="KW-0472">Membrane</keyword>
<dbReference type="AlphaFoldDB" id="A0A7U3Q4N5"/>
<evidence type="ECO:0000313" key="4">
    <source>
        <dbReference type="EMBL" id="QPH38514.1"/>
    </source>
</evidence>
<feature type="domain" description="FecR protein" evidence="2">
    <location>
        <begin position="115"/>
        <end position="208"/>
    </location>
</feature>
<organism evidence="4 5">
    <name type="scientific">Pedobacter endophyticus</name>
    <dbReference type="NCBI Taxonomy" id="2789740"/>
    <lineage>
        <taxon>Bacteria</taxon>
        <taxon>Pseudomonadati</taxon>
        <taxon>Bacteroidota</taxon>
        <taxon>Sphingobacteriia</taxon>
        <taxon>Sphingobacteriales</taxon>
        <taxon>Sphingobacteriaceae</taxon>
        <taxon>Pedobacter</taxon>
    </lineage>
</organism>
<dbReference type="PANTHER" id="PTHR30273">
    <property type="entry name" value="PERIPLASMIC SIGNAL SENSOR AND SIGMA FACTOR ACTIVATOR FECR-RELATED"/>
    <property type="match status" value="1"/>
</dbReference>
<evidence type="ECO:0000256" key="1">
    <source>
        <dbReference type="SAM" id="Phobius"/>
    </source>
</evidence>
<dbReference type="InterPro" id="IPR032508">
    <property type="entry name" value="FecR_C"/>
</dbReference>
<dbReference type="PIRSF" id="PIRSF018266">
    <property type="entry name" value="FecR"/>
    <property type="match status" value="1"/>
</dbReference>
<dbReference type="KEGG" id="pex:IZT61_15680"/>
<sequence length="320" mass="36078">MLNQSEYLNLVVRYLNAPQDKELCSRILSFRSESAENESYFKEMERIWLFSSAADRLSLLDPKQSEKRFHLALGRPTHRTGTLKKWISGIAASFLLIGLLLVWLKYGKSVEIVTAKTNQNQTDTIFLADGSKVILAQNSELQYASKFDNGTREVRLNKGKAFFLIAKDANRPFSVDVADSRVSVLGTSFNVNLSNTTIDIDVKTGRVQFSVNQASGSAMLTAGRGLSYSRRTKQTTLRRAVNPDSWLTKHLIFVDAPLEEVCRQVGSCYGVQIRLKSGEQTSKKLNGTFEHEDLEDVLKILEQTYNLKIDRRGDEITIEP</sequence>
<feature type="domain" description="Protein FecR C-terminal" evidence="3">
    <location>
        <begin position="251"/>
        <end position="318"/>
    </location>
</feature>
<evidence type="ECO:0000313" key="5">
    <source>
        <dbReference type="Proteomes" id="UP000594759"/>
    </source>
</evidence>
<dbReference type="GO" id="GO:0016989">
    <property type="term" value="F:sigma factor antagonist activity"/>
    <property type="evidence" value="ECO:0007669"/>
    <property type="project" value="TreeGrafter"/>
</dbReference>
<dbReference type="PANTHER" id="PTHR30273:SF2">
    <property type="entry name" value="PROTEIN FECR"/>
    <property type="match status" value="1"/>
</dbReference>
<keyword evidence="1" id="KW-0812">Transmembrane</keyword>
<feature type="transmembrane region" description="Helical" evidence="1">
    <location>
        <begin position="86"/>
        <end position="104"/>
    </location>
</feature>
<accession>A0A7U3Q4N5</accession>
<gene>
    <name evidence="4" type="ORF">IZT61_15680</name>
</gene>
<dbReference type="InterPro" id="IPR006860">
    <property type="entry name" value="FecR"/>
</dbReference>
<dbReference type="Proteomes" id="UP000594759">
    <property type="component" value="Chromosome"/>
</dbReference>
<dbReference type="RefSeq" id="WP_196097994.1">
    <property type="nucleotide sequence ID" value="NZ_CP064939.1"/>
</dbReference>
<keyword evidence="5" id="KW-1185">Reference proteome</keyword>
<keyword evidence="1" id="KW-1133">Transmembrane helix</keyword>
<dbReference type="Gene3D" id="2.60.120.1440">
    <property type="match status" value="1"/>
</dbReference>
<dbReference type="InterPro" id="IPR012373">
    <property type="entry name" value="Ferrdict_sens_TM"/>
</dbReference>
<name>A0A7U3Q4N5_9SPHI</name>
<protein>
    <submittedName>
        <fullName evidence="4">FecR domain-containing protein</fullName>
    </submittedName>
</protein>
<dbReference type="Pfam" id="PF16344">
    <property type="entry name" value="FecR_C"/>
    <property type="match status" value="1"/>
</dbReference>
<reference evidence="4 5" key="1">
    <citation type="submission" date="2020-11" db="EMBL/GenBank/DDBJ databases">
        <title>Pedobacter endophytica, an endophytic bacteria isolated form Carex pumila.</title>
        <authorList>
            <person name="Peng Y."/>
            <person name="Jiang L."/>
            <person name="Lee J."/>
        </authorList>
    </citation>
    <scope>NUCLEOTIDE SEQUENCE [LARGE SCALE GENOMIC DNA]</scope>
    <source>
        <strain evidence="4 5">JBR3-12</strain>
    </source>
</reference>
<evidence type="ECO:0000259" key="2">
    <source>
        <dbReference type="Pfam" id="PF04773"/>
    </source>
</evidence>
<dbReference type="EMBL" id="CP064939">
    <property type="protein sequence ID" value="QPH38514.1"/>
    <property type="molecule type" value="Genomic_DNA"/>
</dbReference>
<dbReference type="Pfam" id="PF04773">
    <property type="entry name" value="FecR"/>
    <property type="match status" value="1"/>
</dbReference>
<proteinExistence type="predicted"/>
<evidence type="ECO:0000259" key="3">
    <source>
        <dbReference type="Pfam" id="PF16344"/>
    </source>
</evidence>